<keyword evidence="1" id="KW-0732">Signal</keyword>
<evidence type="ECO:0000256" key="1">
    <source>
        <dbReference type="SAM" id="SignalP"/>
    </source>
</evidence>
<gene>
    <name evidence="2" type="ORF">MO867_07020</name>
</gene>
<dbReference type="Proteomes" id="UP001139028">
    <property type="component" value="Unassembled WGS sequence"/>
</dbReference>
<proteinExistence type="predicted"/>
<accession>A0A9X2J423</accession>
<feature type="chain" id="PRO_5040869458" description="Lipoprotein" evidence="1">
    <location>
        <begin position="20"/>
        <end position="140"/>
    </location>
</feature>
<organism evidence="2 3">
    <name type="scientific">Microbulbifer okhotskensis</name>
    <dbReference type="NCBI Taxonomy" id="2926617"/>
    <lineage>
        <taxon>Bacteria</taxon>
        <taxon>Pseudomonadati</taxon>
        <taxon>Pseudomonadota</taxon>
        <taxon>Gammaproteobacteria</taxon>
        <taxon>Cellvibrionales</taxon>
        <taxon>Microbulbiferaceae</taxon>
        <taxon>Microbulbifer</taxon>
    </lineage>
</organism>
<dbReference type="RefSeq" id="WP_252465578.1">
    <property type="nucleotide sequence ID" value="NZ_JALBWM010000020.1"/>
</dbReference>
<protein>
    <recommendedName>
        <fullName evidence="4">Lipoprotein</fullName>
    </recommendedName>
</protein>
<evidence type="ECO:0000313" key="2">
    <source>
        <dbReference type="EMBL" id="MCO1334092.1"/>
    </source>
</evidence>
<reference evidence="2" key="1">
    <citation type="journal article" date="2022" name="Arch. Microbiol.">
        <title>Microbulbifer okhotskensis sp. nov., isolated from a deep bottom sediment of the Okhotsk Sea.</title>
        <authorList>
            <person name="Romanenko L."/>
            <person name="Kurilenko V."/>
            <person name="Otstavnykh N."/>
            <person name="Velansky P."/>
            <person name="Isaeva M."/>
            <person name="Mikhailov V."/>
        </authorList>
    </citation>
    <scope>NUCLEOTIDE SEQUENCE</scope>
    <source>
        <strain evidence="2">OS29</strain>
    </source>
</reference>
<dbReference type="EMBL" id="JALBWM010000020">
    <property type="protein sequence ID" value="MCO1334092.1"/>
    <property type="molecule type" value="Genomic_DNA"/>
</dbReference>
<comment type="caution">
    <text evidence="2">The sequence shown here is derived from an EMBL/GenBank/DDBJ whole genome shotgun (WGS) entry which is preliminary data.</text>
</comment>
<keyword evidence="3" id="KW-1185">Reference proteome</keyword>
<name>A0A9X2J423_9GAMM</name>
<evidence type="ECO:0008006" key="4">
    <source>
        <dbReference type="Google" id="ProtNLM"/>
    </source>
</evidence>
<sequence>MKAPIIFALLALSSPLVFADSLTSQVKACSAIQSKESRLLCYDQAASSLEQLAVEGFGQEQKRIAQEAPEHIEARIVTIQTGAHDKQFISLDNGQLWKQNDSSRIHWKAGDLVVVERALFGSFFMKPLEGGKKLRVKRVK</sequence>
<feature type="signal peptide" evidence="1">
    <location>
        <begin position="1"/>
        <end position="19"/>
    </location>
</feature>
<dbReference type="AlphaFoldDB" id="A0A9X2J423"/>
<evidence type="ECO:0000313" key="3">
    <source>
        <dbReference type="Proteomes" id="UP001139028"/>
    </source>
</evidence>